<name>A0ABN6CIH3_9ACTN</name>
<sequence>MSELSMPDSSLRGQVIGLPAWPALIPELPATPRGQAPAVILDQALTWLSGNLGWLDPHRWEQHLRARPFPGTTVLELLVLCRRLPAGPLTRRVTEQCLDAAQAITAEPDFVAGLYRTDPVFTYRVWLLALLSEFGRPVHELNDAVQTLLDTGCGDLTNLGRQPFAALELRYALDLGGFTSTLPDLKQLYSRTMLAHRADPLYVSDTEAYAITHILFYLSDFGRRAPFVGDPAGLARLRGLIGTLLGIYLARNDLDLSAELMLCAQLVGMGEHELVRHGWRRLADAQRDGGQIPGPLYRQSTRDGVDGDKADAYTFGTCYHTTVVAALAAAERERKYGSEPH</sequence>
<dbReference type="RefSeq" id="WP_189329064.1">
    <property type="nucleotide sequence ID" value="NZ_AP023356.1"/>
</dbReference>
<gene>
    <name evidence="2" type="ORF">Aiant_47980</name>
</gene>
<accession>A0ABN6CIH3</accession>
<evidence type="ECO:0000313" key="3">
    <source>
        <dbReference type="Proteomes" id="UP000676967"/>
    </source>
</evidence>
<organism evidence="2 3">
    <name type="scientific">Actinoplanes ianthinogenes</name>
    <dbReference type="NCBI Taxonomy" id="122358"/>
    <lineage>
        <taxon>Bacteria</taxon>
        <taxon>Bacillati</taxon>
        <taxon>Actinomycetota</taxon>
        <taxon>Actinomycetes</taxon>
        <taxon>Micromonosporales</taxon>
        <taxon>Micromonosporaceae</taxon>
        <taxon>Actinoplanes</taxon>
    </lineage>
</organism>
<keyword evidence="3" id="KW-1185">Reference proteome</keyword>
<dbReference type="InterPro" id="IPR054190">
    <property type="entry name" value="DUF6895"/>
</dbReference>
<feature type="domain" description="DUF6895" evidence="1">
    <location>
        <begin position="42"/>
        <end position="330"/>
    </location>
</feature>
<dbReference type="EMBL" id="AP023356">
    <property type="protein sequence ID" value="BCJ44141.1"/>
    <property type="molecule type" value="Genomic_DNA"/>
</dbReference>
<evidence type="ECO:0000313" key="2">
    <source>
        <dbReference type="EMBL" id="BCJ44141.1"/>
    </source>
</evidence>
<reference evidence="2 3" key="1">
    <citation type="submission" date="2020-08" db="EMBL/GenBank/DDBJ databases">
        <title>Whole genome shotgun sequence of Actinoplanes ianthinogenes NBRC 13996.</title>
        <authorList>
            <person name="Komaki H."/>
            <person name="Tamura T."/>
        </authorList>
    </citation>
    <scope>NUCLEOTIDE SEQUENCE [LARGE SCALE GENOMIC DNA]</scope>
    <source>
        <strain evidence="2 3">NBRC 13996</strain>
    </source>
</reference>
<dbReference type="Pfam" id="PF21836">
    <property type="entry name" value="DUF6895"/>
    <property type="match status" value="1"/>
</dbReference>
<evidence type="ECO:0000259" key="1">
    <source>
        <dbReference type="Pfam" id="PF21836"/>
    </source>
</evidence>
<dbReference type="Proteomes" id="UP000676967">
    <property type="component" value="Chromosome"/>
</dbReference>
<proteinExistence type="predicted"/>
<protein>
    <recommendedName>
        <fullName evidence="1">DUF6895 domain-containing protein</fullName>
    </recommendedName>
</protein>